<evidence type="ECO:0000313" key="3">
    <source>
        <dbReference type="Proteomes" id="UP000688137"/>
    </source>
</evidence>
<comment type="caution">
    <text evidence="2">The sequence shown here is derived from an EMBL/GenBank/DDBJ whole genome shotgun (WGS) entry which is preliminary data.</text>
</comment>
<reference evidence="2" key="1">
    <citation type="submission" date="2021-01" db="EMBL/GenBank/DDBJ databases">
        <authorList>
            <consortium name="Genoscope - CEA"/>
            <person name="William W."/>
        </authorList>
    </citation>
    <scope>NUCLEOTIDE SEQUENCE</scope>
</reference>
<protein>
    <recommendedName>
        <fullName evidence="1">EF-hand domain-containing protein</fullName>
    </recommendedName>
</protein>
<gene>
    <name evidence="2" type="ORF">PPRIM_AZ9-3.1.T0770181</name>
</gene>
<feature type="domain" description="EF-hand" evidence="1">
    <location>
        <begin position="102"/>
        <end position="137"/>
    </location>
</feature>
<sequence>MNQQNLDKDEIALLQKPWVKNHTTLTNDDILELYRLFNLYCNPRTRRIDLKDVMITAQHLGLVEKSPIVANTLQQVSDQHGDGGVDFEEFVRELTNKLGNLFDQKGREQLFTLVDIDGKGTLDKDDLKKISEELHLNFSQKDIDEIIHNVAGYDAVDITAEQFEKYLGKLTNRRKIETEVLRTK</sequence>
<name>A0A8S1N240_PARPR</name>
<evidence type="ECO:0000313" key="2">
    <source>
        <dbReference type="EMBL" id="CAD8086958.1"/>
    </source>
</evidence>
<dbReference type="PROSITE" id="PS50222">
    <property type="entry name" value="EF_HAND_2"/>
    <property type="match status" value="1"/>
</dbReference>
<dbReference type="EMBL" id="CAJJDM010000080">
    <property type="protein sequence ID" value="CAD8086958.1"/>
    <property type="molecule type" value="Genomic_DNA"/>
</dbReference>
<dbReference type="InterPro" id="IPR002048">
    <property type="entry name" value="EF_hand_dom"/>
</dbReference>
<accession>A0A8S1N240</accession>
<dbReference type="Proteomes" id="UP000688137">
    <property type="component" value="Unassembled WGS sequence"/>
</dbReference>
<dbReference type="GO" id="GO:0005509">
    <property type="term" value="F:calcium ion binding"/>
    <property type="evidence" value="ECO:0007669"/>
    <property type="project" value="InterPro"/>
</dbReference>
<organism evidence="2 3">
    <name type="scientific">Paramecium primaurelia</name>
    <dbReference type="NCBI Taxonomy" id="5886"/>
    <lineage>
        <taxon>Eukaryota</taxon>
        <taxon>Sar</taxon>
        <taxon>Alveolata</taxon>
        <taxon>Ciliophora</taxon>
        <taxon>Intramacronucleata</taxon>
        <taxon>Oligohymenophorea</taxon>
        <taxon>Peniculida</taxon>
        <taxon>Parameciidae</taxon>
        <taxon>Paramecium</taxon>
    </lineage>
</organism>
<evidence type="ECO:0000259" key="1">
    <source>
        <dbReference type="PROSITE" id="PS50222"/>
    </source>
</evidence>
<dbReference type="AlphaFoldDB" id="A0A8S1N240"/>
<proteinExistence type="predicted"/>
<keyword evidence="3" id="KW-1185">Reference proteome</keyword>